<dbReference type="PANTHER" id="PTHR13102:SF0">
    <property type="entry name" value="NUCLEOLAR PROTEIN 9"/>
    <property type="match status" value="1"/>
</dbReference>
<dbReference type="GO" id="GO:0000480">
    <property type="term" value="P:endonucleolytic cleavage in 5'-ETS of tricistronic rRNA transcript (SSU-rRNA, 5.8S rRNA, LSU-rRNA)"/>
    <property type="evidence" value="ECO:0007669"/>
    <property type="project" value="TreeGrafter"/>
</dbReference>
<evidence type="ECO:0000256" key="6">
    <source>
        <dbReference type="ARBA" id="ARBA00031929"/>
    </source>
</evidence>
<dbReference type="PANTHER" id="PTHR13102">
    <property type="entry name" value="NUCLEOLAR PROTEIN 9"/>
    <property type="match status" value="1"/>
</dbReference>
<feature type="compositionally biased region" description="Basic and acidic residues" evidence="7">
    <location>
        <begin position="29"/>
        <end position="38"/>
    </location>
</feature>
<name>A0A0L0NPI1_CANAR</name>
<keyword evidence="4" id="KW-0677">Repeat</keyword>
<dbReference type="InterPro" id="IPR011989">
    <property type="entry name" value="ARM-like"/>
</dbReference>
<comment type="similarity">
    <text evidence="2">Belongs to the NOP9 family.</text>
</comment>
<dbReference type="VEuPathDB" id="FungiDB:CJJ09_003087"/>
<dbReference type="VEuPathDB" id="FungiDB:QG37_08183"/>
<dbReference type="SMART" id="SM00025">
    <property type="entry name" value="Pumilio"/>
    <property type="match status" value="8"/>
</dbReference>
<dbReference type="EMBL" id="LGST01000068">
    <property type="protein sequence ID" value="KND95565.1"/>
    <property type="molecule type" value="Genomic_DNA"/>
</dbReference>
<organism evidence="8 9">
    <name type="scientific">Candidozyma auris</name>
    <name type="common">Yeast</name>
    <name type="synonym">Candida auris</name>
    <dbReference type="NCBI Taxonomy" id="498019"/>
    <lineage>
        <taxon>Eukaryota</taxon>
        <taxon>Fungi</taxon>
        <taxon>Dikarya</taxon>
        <taxon>Ascomycota</taxon>
        <taxon>Saccharomycotina</taxon>
        <taxon>Pichiomycetes</taxon>
        <taxon>Metschnikowiaceae</taxon>
        <taxon>Candidozyma</taxon>
    </lineage>
</organism>
<dbReference type="Gene3D" id="1.25.10.10">
    <property type="entry name" value="Leucine-rich Repeat Variant"/>
    <property type="match status" value="2"/>
</dbReference>
<evidence type="ECO:0000256" key="4">
    <source>
        <dbReference type="ARBA" id="ARBA00022737"/>
    </source>
</evidence>
<evidence type="ECO:0000256" key="5">
    <source>
        <dbReference type="ARBA" id="ARBA00030932"/>
    </source>
</evidence>
<protein>
    <recommendedName>
        <fullName evidence="3">Nucleolar protein 9</fullName>
    </recommendedName>
    <alternativeName>
        <fullName evidence="5 6">Pumilio domain-containing protein NOP9</fullName>
    </alternativeName>
</protein>
<dbReference type="InterPro" id="IPR001313">
    <property type="entry name" value="Pumilio_RNA-bd_rpt"/>
</dbReference>
<dbReference type="Pfam" id="PF22493">
    <property type="entry name" value="PUF_NOP9"/>
    <property type="match status" value="1"/>
</dbReference>
<accession>A0A0L0NPI1</accession>
<dbReference type="GO" id="GO:0000472">
    <property type="term" value="P:endonucleolytic cleavage to generate mature 5'-end of SSU-rRNA from (SSU-rRNA, 5.8S rRNA, LSU-rRNA)"/>
    <property type="evidence" value="ECO:0007669"/>
    <property type="project" value="TreeGrafter"/>
</dbReference>
<reference evidence="9" key="1">
    <citation type="journal article" date="2015" name="BMC Genomics">
        <title>Draft genome of a commonly misdiagnosed multidrug resistant pathogen Candida auris.</title>
        <authorList>
            <person name="Chatterjee S."/>
            <person name="Alampalli S.V."/>
            <person name="Nageshan R.K."/>
            <person name="Chettiar S.T."/>
            <person name="Joshi S."/>
            <person name="Tatu U.S."/>
        </authorList>
    </citation>
    <scope>NUCLEOTIDE SEQUENCE [LARGE SCALE GENOMIC DNA]</scope>
    <source>
        <strain evidence="9">6684</strain>
    </source>
</reference>
<evidence type="ECO:0000256" key="1">
    <source>
        <dbReference type="ARBA" id="ARBA00004604"/>
    </source>
</evidence>
<evidence type="ECO:0000313" key="9">
    <source>
        <dbReference type="Proteomes" id="UP000037122"/>
    </source>
</evidence>
<dbReference type="SUPFAM" id="SSF48371">
    <property type="entry name" value="ARM repeat"/>
    <property type="match status" value="1"/>
</dbReference>
<dbReference type="VEuPathDB" id="FungiDB:B9J08_002000"/>
<feature type="compositionally biased region" description="Basic and acidic residues" evidence="7">
    <location>
        <begin position="700"/>
        <end position="709"/>
    </location>
</feature>
<dbReference type="AlphaFoldDB" id="A0A0L0NPI1"/>
<dbReference type="VEuPathDB" id="FungiDB:CJI96_0002675"/>
<dbReference type="GO" id="GO:0003723">
    <property type="term" value="F:RNA binding"/>
    <property type="evidence" value="ECO:0007669"/>
    <property type="project" value="InterPro"/>
</dbReference>
<feature type="compositionally biased region" description="Basic residues" evidence="7">
    <location>
        <begin position="719"/>
        <end position="728"/>
    </location>
</feature>
<dbReference type="GO" id="GO:0000056">
    <property type="term" value="P:ribosomal small subunit export from nucleus"/>
    <property type="evidence" value="ECO:0007669"/>
    <property type="project" value="TreeGrafter"/>
</dbReference>
<evidence type="ECO:0000256" key="3">
    <source>
        <dbReference type="ARBA" id="ARBA00016427"/>
    </source>
</evidence>
<sequence>MPEKSTTSYIEKAESSSKMAKQRGRREKKTAVRERGAGAEDPEAELSYEQHEDQEVEEESISSTKQPSEFSTVFFGLVDSSEVDYFKQAESTLNVNAFENDQERNGFIGSVLEESRGKELKLVTNQICSKLMERLVLFASDRQLKHIFHLFLNHFPALAHHKYSSHVIETLLVRSAALIEKELAHNYEEEELADSEEFDNEQDKFIATTTMESMFIKMLHLFEPYWPSMIEHQYASHVMRIIVLILSGKELPSTTMANSTLRSKKSKIARKMIEIKDNSDFNRAFEVPSSFKDELRKSIKKTIVGWDTKKAREMAIHKIASPVLQLFIRVEGIVDRERSLWHLIFLGEKEGRDSKEEGFVEYLLSDPVGSHFLESVIKNDGARMKYIERLYRLYMKDRVLKLARRSTTGVYIIQALLLKLKPGEVEHILDAVIPELANLISISENQNIDLAKSVIDASISRYNYRRDELIEQFFIKFAPNFEPHEPDGTTTEFFENVLQLTGSTLGNTRDDWPTAEERRRSLFMEKLMEYDYSFVICAWYNCIALSIEKFVQMCTHGVFSHVIEHALTVKPATDPESKDILISRKKFLNIFLGQIFTLACNSYGSHIVDKLWDFTVLLPMYKDRIASELNSNSHKIKESTYGRLVWKNWSMELFTRKKFDWKRLVKEQEEAYYADGGEGASDKPVKEKKPIDLKMEELYKKQMGNDKRPGSALSGSNQKKIKVRGRNR</sequence>
<comment type="caution">
    <text evidence="8">The sequence shown here is derived from an EMBL/GenBank/DDBJ whole genome shotgun (WGS) entry which is preliminary data.</text>
</comment>
<evidence type="ECO:0000256" key="2">
    <source>
        <dbReference type="ARBA" id="ARBA00005301"/>
    </source>
</evidence>
<dbReference type="GO" id="GO:0000447">
    <property type="term" value="P:endonucleolytic cleavage in ITS1 to separate SSU-rRNA from 5.8S rRNA and LSU-rRNA from tricistronic rRNA transcript (SSU-rRNA, 5.8S rRNA, LSU-rRNA)"/>
    <property type="evidence" value="ECO:0007669"/>
    <property type="project" value="TreeGrafter"/>
</dbReference>
<dbReference type="GO" id="GO:0030686">
    <property type="term" value="C:90S preribosome"/>
    <property type="evidence" value="ECO:0007669"/>
    <property type="project" value="TreeGrafter"/>
</dbReference>
<dbReference type="Proteomes" id="UP000037122">
    <property type="component" value="Unassembled WGS sequence"/>
</dbReference>
<dbReference type="VEuPathDB" id="FungiDB:CJJ07_000410"/>
<feature type="region of interest" description="Disordered" evidence="7">
    <location>
        <begin position="700"/>
        <end position="728"/>
    </location>
</feature>
<dbReference type="GO" id="GO:0030688">
    <property type="term" value="C:preribosome, small subunit precursor"/>
    <property type="evidence" value="ECO:0007669"/>
    <property type="project" value="TreeGrafter"/>
</dbReference>
<gene>
    <name evidence="8" type="ORF">QG37_08183</name>
</gene>
<evidence type="ECO:0000313" key="8">
    <source>
        <dbReference type="EMBL" id="KND95565.1"/>
    </source>
</evidence>
<dbReference type="InterPro" id="IPR016024">
    <property type="entry name" value="ARM-type_fold"/>
</dbReference>
<feature type="region of interest" description="Disordered" evidence="7">
    <location>
        <begin position="1"/>
        <end position="65"/>
    </location>
</feature>
<comment type="subcellular location">
    <subcellularLocation>
        <location evidence="1">Nucleus</location>
        <location evidence="1">Nucleolus</location>
    </subcellularLocation>
</comment>
<dbReference type="VEuPathDB" id="FungiDB:CJI97_002191"/>
<evidence type="ECO:0000256" key="7">
    <source>
        <dbReference type="SAM" id="MobiDB-lite"/>
    </source>
</evidence>
<dbReference type="GO" id="GO:0005730">
    <property type="term" value="C:nucleolus"/>
    <property type="evidence" value="ECO:0007669"/>
    <property type="project" value="UniProtKB-SubCell"/>
</dbReference>
<dbReference type="InterPro" id="IPR040000">
    <property type="entry name" value="NOP9"/>
</dbReference>
<proteinExistence type="inferred from homology"/>